<dbReference type="InterPro" id="IPR006427">
    <property type="entry name" value="Portal_HK97"/>
</dbReference>
<protein>
    <submittedName>
        <fullName evidence="1">Phage portal protein</fullName>
    </submittedName>
</protein>
<sequence>MAKQLGGEKLKLFNRFKKRSKSVLEIPFAFGDISTPGYTRLSDNPDVRIAVDKIADLVSNMTIHLMENTDEGDKRVRNGLSRKIDIEPHRNMTRKAWVYKIVSDMLMHGDGNSVVHIGVDSETGWIDDLTPFQMAAVNYEEVGNDYFINYNGNTYKPDEVVHFVINPDPNRPYKGTGYRVLLRDIIKNLSQADKTKNSFMSGKYMPSIILSVDAMTEELASKEGREEILNKYVTETEGGVKPWVLPADLIKVEQVKPLSLKDIAIIEGVELDKKTVAGLIGVPAFFLGVGEFKKEEYNNFINTRIYSIGQIISQTLTRDLLFDPNWFFRLNPRSLFSYDLTEMVGAGTQMVDRNAMRRNELRDWVGLDPDSEMQELIILENYIPAGMLGSQNKLKGGEDNK</sequence>
<organism evidence="1 2">
    <name type="scientific">Oceanobacillus arenosus</name>
    <dbReference type="NCBI Taxonomy" id="1229153"/>
    <lineage>
        <taxon>Bacteria</taxon>
        <taxon>Bacillati</taxon>
        <taxon>Bacillota</taxon>
        <taxon>Bacilli</taxon>
        <taxon>Bacillales</taxon>
        <taxon>Bacillaceae</taxon>
        <taxon>Oceanobacillus</taxon>
    </lineage>
</organism>
<reference evidence="2" key="1">
    <citation type="submission" date="2017-11" db="EMBL/GenBank/DDBJ databases">
        <authorList>
            <person name="Zhu W."/>
        </authorList>
    </citation>
    <scope>NUCLEOTIDE SEQUENCE [LARGE SCALE GENOMIC DNA]</scope>
    <source>
        <strain evidence="2">CAU 1183</strain>
    </source>
</reference>
<dbReference type="Proteomes" id="UP000257143">
    <property type="component" value="Unassembled WGS sequence"/>
</dbReference>
<name>A0A3D8PQV8_9BACI</name>
<dbReference type="AlphaFoldDB" id="A0A3D8PQV8"/>
<dbReference type="RefSeq" id="WP_115773876.1">
    <property type="nucleotide sequence ID" value="NZ_PIOC01000019.1"/>
</dbReference>
<evidence type="ECO:0000313" key="2">
    <source>
        <dbReference type="Proteomes" id="UP000257143"/>
    </source>
</evidence>
<evidence type="ECO:0000313" key="1">
    <source>
        <dbReference type="EMBL" id="RDW17628.1"/>
    </source>
</evidence>
<dbReference type="InterPro" id="IPR006944">
    <property type="entry name" value="Phage/GTA_portal"/>
</dbReference>
<accession>A0A3D8PQV8</accession>
<dbReference type="EMBL" id="PIOC01000019">
    <property type="protein sequence ID" value="RDW17628.1"/>
    <property type="molecule type" value="Genomic_DNA"/>
</dbReference>
<dbReference type="OrthoDB" id="1803666at2"/>
<gene>
    <name evidence="1" type="ORF">CWR48_14025</name>
</gene>
<dbReference type="Pfam" id="PF04860">
    <property type="entry name" value="Phage_portal"/>
    <property type="match status" value="1"/>
</dbReference>
<comment type="caution">
    <text evidence="1">The sequence shown here is derived from an EMBL/GenBank/DDBJ whole genome shotgun (WGS) entry which is preliminary data.</text>
</comment>
<dbReference type="NCBIfam" id="TIGR01537">
    <property type="entry name" value="portal_HK97"/>
    <property type="match status" value="1"/>
</dbReference>
<keyword evidence="2" id="KW-1185">Reference proteome</keyword>
<proteinExistence type="predicted"/>